<dbReference type="Proteomes" id="UP000825729">
    <property type="component" value="Unassembled WGS sequence"/>
</dbReference>
<keyword evidence="3" id="KW-1185">Reference proteome</keyword>
<dbReference type="PANTHER" id="PTHR35463">
    <property type="entry name" value="TRANSMEMBRANE PROTEIN"/>
    <property type="match status" value="1"/>
</dbReference>
<feature type="region of interest" description="Disordered" evidence="1">
    <location>
        <begin position="95"/>
        <end position="129"/>
    </location>
</feature>
<evidence type="ECO:0000313" key="3">
    <source>
        <dbReference type="Proteomes" id="UP000825729"/>
    </source>
</evidence>
<accession>A0AAV7FCW8</accession>
<dbReference type="PANTHER" id="PTHR35463:SF10">
    <property type="entry name" value="TRANSMEMBRANE PROTEIN"/>
    <property type="match status" value="1"/>
</dbReference>
<proteinExistence type="predicted"/>
<gene>
    <name evidence="2" type="ORF">H6P81_002410</name>
</gene>
<organism evidence="2 3">
    <name type="scientific">Aristolochia fimbriata</name>
    <name type="common">White veined hardy Dutchman's pipe vine</name>
    <dbReference type="NCBI Taxonomy" id="158543"/>
    <lineage>
        <taxon>Eukaryota</taxon>
        <taxon>Viridiplantae</taxon>
        <taxon>Streptophyta</taxon>
        <taxon>Embryophyta</taxon>
        <taxon>Tracheophyta</taxon>
        <taxon>Spermatophyta</taxon>
        <taxon>Magnoliopsida</taxon>
        <taxon>Magnoliidae</taxon>
        <taxon>Piperales</taxon>
        <taxon>Aristolochiaceae</taxon>
        <taxon>Aristolochia</taxon>
    </lineage>
</organism>
<name>A0AAV7FCW8_ARIFI</name>
<comment type="caution">
    <text evidence="2">The sequence shown here is derived from an EMBL/GenBank/DDBJ whole genome shotgun (WGS) entry which is preliminary data.</text>
</comment>
<protein>
    <submittedName>
        <fullName evidence="2">Uncharacterized protein</fullName>
    </submittedName>
</protein>
<reference evidence="2 3" key="1">
    <citation type="submission" date="2021-07" db="EMBL/GenBank/DDBJ databases">
        <title>The Aristolochia fimbriata genome: insights into angiosperm evolution, floral development and chemical biosynthesis.</title>
        <authorList>
            <person name="Jiao Y."/>
        </authorList>
    </citation>
    <scope>NUCLEOTIDE SEQUENCE [LARGE SCALE GENOMIC DNA]</scope>
    <source>
        <strain evidence="2">IBCAS-2021</strain>
        <tissue evidence="2">Leaf</tissue>
    </source>
</reference>
<dbReference type="EMBL" id="JAINDJ010000002">
    <property type="protein sequence ID" value="KAG9457902.1"/>
    <property type="molecule type" value="Genomic_DNA"/>
</dbReference>
<evidence type="ECO:0000256" key="1">
    <source>
        <dbReference type="SAM" id="MobiDB-lite"/>
    </source>
</evidence>
<sequence length="161" mass="17766">MCLCALKPYMRLCALKPYMRLCALKPYMRLYALKPYMRLCALKPYMRLSADEEGKDEETESQGPNAVERAIGLTLGPWDTVRSWVNLVRLHLRPPDSNVDMDPSGGGSGGKKVRDAAAKSMQTAENAAEAAGNVIHKTVEKVKRSVLDPKQTTAPSAEEDL</sequence>
<dbReference type="AlphaFoldDB" id="A0AAV7FCW8"/>
<evidence type="ECO:0000313" key="2">
    <source>
        <dbReference type="EMBL" id="KAG9457902.1"/>
    </source>
</evidence>